<dbReference type="InterPro" id="IPR050072">
    <property type="entry name" value="Peptidase_M20A"/>
</dbReference>
<dbReference type="Pfam" id="PF01546">
    <property type="entry name" value="Peptidase_M20"/>
    <property type="match status" value="1"/>
</dbReference>
<dbReference type="RefSeq" id="WP_321564393.1">
    <property type="nucleotide sequence ID" value="NZ_CP139558.1"/>
</dbReference>
<dbReference type="Proteomes" id="UP001324380">
    <property type="component" value="Chromosome"/>
</dbReference>
<dbReference type="InterPro" id="IPR001261">
    <property type="entry name" value="ArgE/DapE_CS"/>
</dbReference>
<dbReference type="PANTHER" id="PTHR43808:SF17">
    <property type="entry name" value="PEPTIDASE M20"/>
    <property type="match status" value="1"/>
</dbReference>
<gene>
    <name evidence="7" type="ORF">SNE25_07060</name>
</gene>
<protein>
    <submittedName>
        <fullName evidence="7">M20/M25/M40 family metallo-hydrolase</fullName>
    </submittedName>
</protein>
<keyword evidence="4" id="KW-0862">Zinc</keyword>
<accession>A0ABZ0TQY4</accession>
<dbReference type="Pfam" id="PF07687">
    <property type="entry name" value="M20_dimer"/>
    <property type="match status" value="1"/>
</dbReference>
<dbReference type="InterPro" id="IPR036264">
    <property type="entry name" value="Bact_exopeptidase_dim_dom"/>
</dbReference>
<keyword evidence="5" id="KW-0732">Signal</keyword>
<keyword evidence="8" id="KW-1185">Reference proteome</keyword>
<feature type="signal peptide" evidence="5">
    <location>
        <begin position="1"/>
        <end position="26"/>
    </location>
</feature>
<evidence type="ECO:0000256" key="5">
    <source>
        <dbReference type="SAM" id="SignalP"/>
    </source>
</evidence>
<dbReference type="PROSITE" id="PS00758">
    <property type="entry name" value="ARGE_DAPE_CPG2_1"/>
    <property type="match status" value="1"/>
</dbReference>
<evidence type="ECO:0000313" key="7">
    <source>
        <dbReference type="EMBL" id="WPU95281.1"/>
    </source>
</evidence>
<feature type="domain" description="Peptidase M20 dimerisation" evidence="6">
    <location>
        <begin position="234"/>
        <end position="335"/>
    </location>
</feature>
<evidence type="ECO:0000256" key="4">
    <source>
        <dbReference type="ARBA" id="ARBA00022833"/>
    </source>
</evidence>
<feature type="chain" id="PRO_5045388050" evidence="5">
    <location>
        <begin position="27"/>
        <end position="445"/>
    </location>
</feature>
<keyword evidence="2" id="KW-0479">Metal-binding</keyword>
<proteinExistence type="predicted"/>
<evidence type="ECO:0000256" key="2">
    <source>
        <dbReference type="ARBA" id="ARBA00022723"/>
    </source>
</evidence>
<dbReference type="PANTHER" id="PTHR43808">
    <property type="entry name" value="ACETYLORNITHINE DEACETYLASE"/>
    <property type="match status" value="1"/>
</dbReference>
<dbReference type="Gene3D" id="3.40.630.10">
    <property type="entry name" value="Zn peptidases"/>
    <property type="match status" value="1"/>
</dbReference>
<dbReference type="SUPFAM" id="SSF53187">
    <property type="entry name" value="Zn-dependent exopeptidases"/>
    <property type="match status" value="1"/>
</dbReference>
<dbReference type="SUPFAM" id="SSF55031">
    <property type="entry name" value="Bacterial exopeptidase dimerisation domain"/>
    <property type="match status" value="1"/>
</dbReference>
<evidence type="ECO:0000313" key="8">
    <source>
        <dbReference type="Proteomes" id="UP001324380"/>
    </source>
</evidence>
<dbReference type="EMBL" id="CP139558">
    <property type="protein sequence ID" value="WPU95281.1"/>
    <property type="molecule type" value="Genomic_DNA"/>
</dbReference>
<evidence type="ECO:0000256" key="3">
    <source>
        <dbReference type="ARBA" id="ARBA00022801"/>
    </source>
</evidence>
<dbReference type="InterPro" id="IPR002933">
    <property type="entry name" value="Peptidase_M20"/>
</dbReference>
<evidence type="ECO:0000259" key="6">
    <source>
        <dbReference type="Pfam" id="PF07687"/>
    </source>
</evidence>
<organism evidence="7 8">
    <name type="scientific">Mucilaginibacter sabulilitoris</name>
    <dbReference type="NCBI Taxonomy" id="1173583"/>
    <lineage>
        <taxon>Bacteria</taxon>
        <taxon>Pseudomonadati</taxon>
        <taxon>Bacteroidota</taxon>
        <taxon>Sphingobacteriia</taxon>
        <taxon>Sphingobacteriales</taxon>
        <taxon>Sphingobacteriaceae</taxon>
        <taxon>Mucilaginibacter</taxon>
    </lineage>
</organism>
<sequence>MSMNKKYIIKAVMLLLLTLAVPKLYAQEDTPEVKKTVIAGKQYSQEVSAIAGKSVVKKALQTIVDLQPQTLADHILLTEIPAPPYKETVRAKKFAEMLKAAGADSVWTDTAGNVIAKVKGRKGKKTVALEGHMDTVFPEGTDVKIAHKGDTLYAPGISDDTRALAVVLTVLKAMKKNEIKTDADLLFIGAVGEEGQGNLRGVRNLFSSSGPGKIDSYIAIDGTSVDRVVHRGLGSHRYRITFKGLGGHSSGAFGLANPHNALARAIHYWVLDADKFTREKGVRVTYNVGVIGGGTSVNSIPFESWMEVDMRSESQERLVGIDKMLQDAVQKALAEENQMKRLGPNLTVDVKLIGERPSGMEDPSIPFVQRAIATASFLQASPSLGVGSTNSNIPISKGIPAVTIGSGGKSGGAHALGEWWLDDKRAYVATQRAMLLLLTEAGMSK</sequence>
<reference evidence="7 8" key="1">
    <citation type="submission" date="2023-11" db="EMBL/GenBank/DDBJ databases">
        <title>Analysis of the Genomes of Mucilaginibacter gossypii cycad 4 and M. sabulilitoris SNA2: microbes with the potential for plant growth promotion.</title>
        <authorList>
            <person name="Hirsch A.M."/>
            <person name="Humm E."/>
            <person name="Rubbi M."/>
            <person name="Del Vecchio G."/>
            <person name="Ha S.M."/>
            <person name="Pellegrini M."/>
            <person name="Gunsalus R.P."/>
        </authorList>
    </citation>
    <scope>NUCLEOTIDE SEQUENCE [LARGE SCALE GENOMIC DNA]</scope>
    <source>
        <strain evidence="7 8">SNA2</strain>
    </source>
</reference>
<name>A0ABZ0TQY4_9SPHI</name>
<evidence type="ECO:0000256" key="1">
    <source>
        <dbReference type="ARBA" id="ARBA00001947"/>
    </source>
</evidence>
<dbReference type="InterPro" id="IPR011650">
    <property type="entry name" value="Peptidase_M20_dimer"/>
</dbReference>
<comment type="cofactor">
    <cofactor evidence="1">
        <name>Zn(2+)</name>
        <dbReference type="ChEBI" id="CHEBI:29105"/>
    </cofactor>
</comment>
<keyword evidence="3" id="KW-0378">Hydrolase</keyword>
<dbReference type="Gene3D" id="3.30.70.360">
    <property type="match status" value="1"/>
</dbReference>